<name>A1S0P7_THEPD</name>
<dbReference type="InterPro" id="IPR004096">
    <property type="entry name" value="V4R"/>
</dbReference>
<evidence type="ECO:0000259" key="1">
    <source>
        <dbReference type="PROSITE" id="PS51671"/>
    </source>
</evidence>
<dbReference type="InterPro" id="IPR002912">
    <property type="entry name" value="ACT_dom"/>
</dbReference>
<dbReference type="EnsemblBacteria" id="ABL79027">
    <property type="protein sequence ID" value="ABL79027"/>
    <property type="gene ID" value="Tpen_1632"/>
</dbReference>
<sequence length="284" mass="32149">MGHDRTIGGSFRPYHMGRVAIFPEGKPYFFHVVLNPEAYVVVGVLRDILDVFAGEKVPILLFKTSTPPRGSGEDIRVIIAADIKEDREAEKIVAALRRKRFVKEAEYAPPVAPGIGLDAWSYPPVAAGERAIVFREQVFRRLVRFGWEHLGSGYGGILYRTFFEAGREVYENFYKRLGLGKEDLVRLAEEMFRLMGFGILRIVELTNDRMVAQVYDNVECKSLVGIEGAEGTIIRGLLAGWLSGYWGVDIKTVRPKETKCIARGDPYCEYVFRRGSYDEEVRAQ</sequence>
<dbReference type="eggNOG" id="arCOG01688">
    <property type="taxonomic scope" value="Archaea"/>
</dbReference>
<dbReference type="STRING" id="368408.Tpen_1632"/>
<dbReference type="Pfam" id="PF02830">
    <property type="entry name" value="V4R"/>
    <property type="match status" value="1"/>
</dbReference>
<organism evidence="2 3">
    <name type="scientific">Thermofilum pendens (strain DSM 2475 / Hrk 5)</name>
    <dbReference type="NCBI Taxonomy" id="368408"/>
    <lineage>
        <taxon>Archaea</taxon>
        <taxon>Thermoproteota</taxon>
        <taxon>Thermoprotei</taxon>
        <taxon>Thermofilales</taxon>
        <taxon>Thermofilaceae</taxon>
        <taxon>Thermofilum</taxon>
    </lineage>
</organism>
<keyword evidence="3" id="KW-1185">Reference proteome</keyword>
<proteinExistence type="predicted"/>
<dbReference type="HOGENOM" id="CLU_982185_0_0_2"/>
<dbReference type="AlphaFoldDB" id="A1S0P7"/>
<dbReference type="PANTHER" id="PTHR35090">
    <property type="entry name" value="DNA-DIRECTED RNA POLYMERASE SUBUNIT I"/>
    <property type="match status" value="1"/>
</dbReference>
<gene>
    <name evidence="2" type="ordered locus">Tpen_1632</name>
</gene>
<evidence type="ECO:0000313" key="3">
    <source>
        <dbReference type="Proteomes" id="UP000000641"/>
    </source>
</evidence>
<dbReference type="GeneID" id="4600911"/>
<dbReference type="Gene3D" id="3.30.1380.20">
    <property type="entry name" value="Trafficking protein particle complex subunit 3"/>
    <property type="match status" value="1"/>
</dbReference>
<accession>A1S0P7</accession>
<dbReference type="EMBL" id="CP000505">
    <property type="protein sequence ID" value="ABL79027.1"/>
    <property type="molecule type" value="Genomic_DNA"/>
</dbReference>
<dbReference type="PANTHER" id="PTHR35090:SF2">
    <property type="entry name" value="ARSR FAMILY TRANSCRIPTIONAL REGULATOR"/>
    <property type="match status" value="1"/>
</dbReference>
<dbReference type="OrthoDB" id="371687at2157"/>
<dbReference type="InterPro" id="IPR024096">
    <property type="entry name" value="NO_sig/Golgi_transp_ligand-bd"/>
</dbReference>
<reference evidence="3" key="1">
    <citation type="journal article" date="2008" name="J. Bacteriol.">
        <title>Genome sequence of Thermofilum pendens reveals an exceptional loss of biosynthetic pathways without genome reduction.</title>
        <authorList>
            <person name="Anderson I."/>
            <person name="Rodriguez J."/>
            <person name="Susanti D."/>
            <person name="Porat I."/>
            <person name="Reich C."/>
            <person name="Ulrich L.E."/>
            <person name="Elkins J.G."/>
            <person name="Mavromatis K."/>
            <person name="Lykidis A."/>
            <person name="Kim E."/>
            <person name="Thompson L.S."/>
            <person name="Nolan M."/>
            <person name="Land M."/>
            <person name="Copeland A."/>
            <person name="Lapidus A."/>
            <person name="Lucas S."/>
            <person name="Detter C."/>
            <person name="Zhulin I.B."/>
            <person name="Olsen G.J."/>
            <person name="Whitman W."/>
            <person name="Mukhopadhyay B."/>
            <person name="Bristow J."/>
            <person name="Kyrpides N."/>
        </authorList>
    </citation>
    <scope>NUCLEOTIDE SEQUENCE [LARGE SCALE GENOMIC DNA]</scope>
    <source>
        <strain evidence="3">DSM 2475 / Hrk 5</strain>
    </source>
</reference>
<evidence type="ECO:0000313" key="2">
    <source>
        <dbReference type="EMBL" id="ABL79027.1"/>
    </source>
</evidence>
<feature type="domain" description="ACT" evidence="1">
    <location>
        <begin position="33"/>
        <end position="110"/>
    </location>
</feature>
<dbReference type="RefSeq" id="WP_011753292.1">
    <property type="nucleotide sequence ID" value="NC_008698.1"/>
</dbReference>
<dbReference type="SMART" id="SM00989">
    <property type="entry name" value="V4R"/>
    <property type="match status" value="1"/>
</dbReference>
<dbReference type="Proteomes" id="UP000000641">
    <property type="component" value="Chromosome"/>
</dbReference>
<dbReference type="KEGG" id="tpe:Tpen_1632"/>
<dbReference type="PROSITE" id="PS51671">
    <property type="entry name" value="ACT"/>
    <property type="match status" value="1"/>
</dbReference>
<dbReference type="SUPFAM" id="SSF111126">
    <property type="entry name" value="Ligand-binding domain in the NO signalling and Golgi transport"/>
    <property type="match status" value="1"/>
</dbReference>
<dbReference type="CDD" id="cd02116">
    <property type="entry name" value="ACT"/>
    <property type="match status" value="1"/>
</dbReference>
<protein>
    <submittedName>
        <fullName evidence="2">4-vinyl reductase, 4VR</fullName>
    </submittedName>
</protein>